<feature type="region of interest" description="Disordered" evidence="2">
    <location>
        <begin position="1313"/>
        <end position="1351"/>
    </location>
</feature>
<feature type="region of interest" description="Disordered" evidence="2">
    <location>
        <begin position="143"/>
        <end position="234"/>
    </location>
</feature>
<evidence type="ECO:0000259" key="3">
    <source>
        <dbReference type="PROSITE" id="PS50238"/>
    </source>
</evidence>
<proteinExistence type="predicted"/>
<evidence type="ECO:0000313" key="5">
    <source>
        <dbReference type="Proteomes" id="UP000738325"/>
    </source>
</evidence>
<feature type="region of interest" description="Disordered" evidence="2">
    <location>
        <begin position="1444"/>
        <end position="1468"/>
    </location>
</feature>
<feature type="region of interest" description="Disordered" evidence="2">
    <location>
        <begin position="824"/>
        <end position="866"/>
    </location>
</feature>
<comment type="caution">
    <text evidence="4">The sequence shown here is derived from an EMBL/GenBank/DDBJ whole genome shotgun (WGS) entry which is preliminary data.</text>
</comment>
<feature type="compositionally biased region" description="Gly residues" evidence="2">
    <location>
        <begin position="1258"/>
        <end position="1275"/>
    </location>
</feature>
<feature type="compositionally biased region" description="Low complexity" evidence="2">
    <location>
        <begin position="91"/>
        <end position="104"/>
    </location>
</feature>
<sequence>MRPPLLDQDDVKAQLNSIVSPYGIHFPDSGSTPSSPLPAAASQHQHHDSSADRESPYTLPSYAIPPCATEILPDTWASLPSSACTPEPDLYQESQQSSLEPSSLECNPILTSTTAPIAARKEPKDTKFGGFIFPKSWKELRQGIRPRTSSVHDAKSARGGSLSPSMTVSRSASRNRNRNRSRFSKGRNAVSDLGSPLDLGPESSLSSSKKWLRSGGGGGGGGGGEGGGGARGSLKARLRSGSLKSLLQKPSSAWSLSDLDTDDHYSAVKKMMPIRGDDNSNNGNDLQGGAVVVDVELIMGLGKMRQYSREDLLAQKQLLQHRKEHHEDEVQEEEEEEEEDQASCLTADASLDVEPTIDQKDSQHLRVPCAKKCTLDMRTLSGHSWRLSMEGEPDVVGTICERSEPNVDTDSLHLRRLMRDSTVAQGAAQSATDALDGSDRLDNTFKVPLRQSVNLASATFDGNLRVPLSLYYVTEELRRRGNMPAVIDEMASESWDKEDPAFDALVDLFDTRPFGQNIDLSSTAPTLSAIACDEPSIHSAVDGLVQSLELESGSTDRSEQTNVIGHEDPQPMNLETSAPSVVTSTNLGRIILRFLADLPDPLIPNDVFATFAAVVQLQTLDSVKIQAASLLVQLLATEQRQLLQFLLEFLDDTALKPLRRKPSQDRDHSTLLVDTTVSSDGVAVEQSPEQQYSERLERLSKVFGVPCSHAGEICSPGASSLSGTKGGGASQDLLYRHYKRDFEQIALQEHILAMTHKAQAVFHCLLTYRTSIFGPDPVLSPASPLPLPVDDLSSDEANEGGVLQIVSDMSGKILPAYTANQGRDMRDMEDDYGYQSDSALCDQPSHRPLSRRRTGTERRQSSRSYQRTYRLSMDKAPLVVATDMDVRGEQSSQKEASSDTICDSAVEVSSVDLFALATMHEHLAMTQRSTRHITRPSLATLHSIMAETDETQEKTNQGPYATINGIEGNHAEKAPQDEDHEGHSCTPGAEPGLDGMTQDDPRDIKKVEREILQSESTTKFLTSNLTGLYPSSVAIPVPMAILPSARPWLASSVKANTASQGQLLPSVEFDEPRTSSRPLTLRPQQAITLPPDHRHASLSDEDCPCSYCTTTVKPSAVPMLTRAEYEKAELQSQCDDKDRHISELLKTVQHLQGQINILNAKLIFLHDHHTTRPMRRRPLVRHSCPTSSSTSLSSERAYLPTRWSSSSISESGDECAEMDPAARSGGGVFGEGLDPSNNSDAHLRGTGGTSGKNKVLGVSGGGGDRQTSLGEGGIDQGDKGVDCAPMHLPLLLGEQSESVSFLDFDAYHGDNINNNNKNSSSNNNSSSSSNNNNNGDNPPTLQSHTTTWQTQRTCQTLPYATAAPTSVDHATGFMDRSTQHRPYALTTREYQFESDLERVLRDMDELEDRAEHDENDEYEPYREGEDGFDEHYYTDAYKTMDQQLHRRPRLPVPPPPPPMSTETYKRHQRMSLPLQTLISKRVSLGSSFRWSRRTAAA</sequence>
<keyword evidence="1" id="KW-0175">Coiled coil</keyword>
<feature type="compositionally biased region" description="Gly residues" evidence="2">
    <location>
        <begin position="214"/>
        <end position="231"/>
    </location>
</feature>
<feature type="region of interest" description="Disordered" evidence="2">
    <location>
        <begin position="555"/>
        <end position="575"/>
    </location>
</feature>
<dbReference type="InterPro" id="IPR000198">
    <property type="entry name" value="RhoGAP_dom"/>
</dbReference>
<dbReference type="Gene3D" id="1.10.555.10">
    <property type="entry name" value="Rho GTPase activation protein"/>
    <property type="match status" value="1"/>
</dbReference>
<dbReference type="Proteomes" id="UP000738325">
    <property type="component" value="Unassembled WGS sequence"/>
</dbReference>
<evidence type="ECO:0000313" key="4">
    <source>
        <dbReference type="EMBL" id="KAG0312414.1"/>
    </source>
</evidence>
<feature type="compositionally biased region" description="Low complexity" evidence="2">
    <location>
        <begin position="193"/>
        <end position="209"/>
    </location>
</feature>
<accession>A0A9P6UNB2</accession>
<feature type="region of interest" description="Disordered" evidence="2">
    <location>
        <begin position="971"/>
        <end position="1000"/>
    </location>
</feature>
<feature type="region of interest" description="Disordered" evidence="2">
    <location>
        <begin position="22"/>
        <end position="61"/>
    </location>
</feature>
<feature type="region of interest" description="Disordered" evidence="2">
    <location>
        <begin position="83"/>
        <end position="104"/>
    </location>
</feature>
<dbReference type="Pfam" id="PF00620">
    <property type="entry name" value="RhoGAP"/>
    <property type="match status" value="1"/>
</dbReference>
<dbReference type="SMART" id="SM00324">
    <property type="entry name" value="RhoGAP"/>
    <property type="match status" value="1"/>
</dbReference>
<feature type="compositionally biased region" description="Low complexity" evidence="2">
    <location>
        <begin position="1313"/>
        <end position="1334"/>
    </location>
</feature>
<dbReference type="OrthoDB" id="2430493at2759"/>
<dbReference type="GO" id="GO:0007165">
    <property type="term" value="P:signal transduction"/>
    <property type="evidence" value="ECO:0007669"/>
    <property type="project" value="InterPro"/>
</dbReference>
<feature type="compositionally biased region" description="Basic residues" evidence="2">
    <location>
        <begin position="173"/>
        <end position="185"/>
    </location>
</feature>
<feature type="coiled-coil region" evidence="1">
    <location>
        <begin position="309"/>
        <end position="343"/>
    </location>
</feature>
<dbReference type="PROSITE" id="PS50238">
    <property type="entry name" value="RHOGAP"/>
    <property type="match status" value="1"/>
</dbReference>
<name>A0A9P6UNB2_9FUNG</name>
<feature type="compositionally biased region" description="Basic and acidic residues" evidence="2">
    <location>
        <begin position="45"/>
        <end position="55"/>
    </location>
</feature>
<feature type="region of interest" description="Disordered" evidence="2">
    <location>
        <begin position="1204"/>
        <end position="1280"/>
    </location>
</feature>
<dbReference type="SUPFAM" id="SSF48350">
    <property type="entry name" value="GTPase activation domain, GAP"/>
    <property type="match status" value="1"/>
</dbReference>
<protein>
    <recommendedName>
        <fullName evidence="3">Rho-GAP domain-containing protein</fullName>
    </recommendedName>
</protein>
<feature type="compositionally biased region" description="Low complexity" evidence="2">
    <location>
        <begin position="1342"/>
        <end position="1351"/>
    </location>
</feature>
<feature type="compositionally biased region" description="Basic and acidic residues" evidence="2">
    <location>
        <begin position="555"/>
        <end position="569"/>
    </location>
</feature>
<gene>
    <name evidence="4" type="ORF">BGZ99_009531</name>
</gene>
<keyword evidence="5" id="KW-1185">Reference proteome</keyword>
<dbReference type="InterPro" id="IPR008936">
    <property type="entry name" value="Rho_GTPase_activation_prot"/>
</dbReference>
<feature type="compositionally biased region" description="Basic and acidic residues" evidence="2">
    <location>
        <begin position="971"/>
        <end position="983"/>
    </location>
</feature>
<feature type="compositionally biased region" description="Pro residues" evidence="2">
    <location>
        <begin position="1450"/>
        <end position="1459"/>
    </location>
</feature>
<dbReference type="EMBL" id="JAAAIP010000815">
    <property type="protein sequence ID" value="KAG0312414.1"/>
    <property type="molecule type" value="Genomic_DNA"/>
</dbReference>
<feature type="compositionally biased region" description="Low complexity" evidence="2">
    <location>
        <begin position="29"/>
        <end position="42"/>
    </location>
</feature>
<feature type="domain" description="Rho-GAP" evidence="3">
    <location>
        <begin position="518"/>
        <end position="714"/>
    </location>
</feature>
<evidence type="ECO:0000256" key="1">
    <source>
        <dbReference type="SAM" id="Coils"/>
    </source>
</evidence>
<organism evidence="4 5">
    <name type="scientific">Dissophora globulifera</name>
    <dbReference type="NCBI Taxonomy" id="979702"/>
    <lineage>
        <taxon>Eukaryota</taxon>
        <taxon>Fungi</taxon>
        <taxon>Fungi incertae sedis</taxon>
        <taxon>Mucoromycota</taxon>
        <taxon>Mortierellomycotina</taxon>
        <taxon>Mortierellomycetes</taxon>
        <taxon>Mortierellales</taxon>
        <taxon>Mortierellaceae</taxon>
        <taxon>Dissophora</taxon>
    </lineage>
</organism>
<reference evidence="4" key="1">
    <citation type="journal article" date="2020" name="Fungal Divers.">
        <title>Resolving the Mortierellaceae phylogeny through synthesis of multi-gene phylogenetics and phylogenomics.</title>
        <authorList>
            <person name="Vandepol N."/>
            <person name="Liber J."/>
            <person name="Desiro A."/>
            <person name="Na H."/>
            <person name="Kennedy M."/>
            <person name="Barry K."/>
            <person name="Grigoriev I.V."/>
            <person name="Miller A.N."/>
            <person name="O'Donnell K."/>
            <person name="Stajich J.E."/>
            <person name="Bonito G."/>
        </authorList>
    </citation>
    <scope>NUCLEOTIDE SEQUENCE</scope>
    <source>
        <strain evidence="4">REB-010B</strain>
    </source>
</reference>
<evidence type="ECO:0000256" key="2">
    <source>
        <dbReference type="SAM" id="MobiDB-lite"/>
    </source>
</evidence>